<dbReference type="GO" id="GO:0071881">
    <property type="term" value="P:adenylate cyclase-inhibiting adrenergic receptor signaling pathway"/>
    <property type="evidence" value="ECO:0007669"/>
    <property type="project" value="UniProtKB-ARBA"/>
</dbReference>
<keyword evidence="9 10" id="KW-0807">Transducer</keyword>
<dbReference type="GO" id="GO:0001591">
    <property type="term" value="F:dopamine neurotransmitter receptor activity, coupled via Gi/Go"/>
    <property type="evidence" value="ECO:0007669"/>
    <property type="project" value="TreeGrafter"/>
</dbReference>
<dbReference type="AlphaFoldDB" id="A0A5N5MV12"/>
<proteinExistence type="inferred from homology"/>
<dbReference type="Gene3D" id="1.20.1070.10">
    <property type="entry name" value="Rhodopsin 7-helix transmembrane proteins"/>
    <property type="match status" value="2"/>
</dbReference>
<evidence type="ECO:0000313" key="13">
    <source>
        <dbReference type="EMBL" id="KAB5558864.1"/>
    </source>
</evidence>
<protein>
    <recommendedName>
        <fullName evidence="12">G-protein coupled receptors family 1 profile domain-containing protein</fullName>
    </recommendedName>
</protein>
<evidence type="ECO:0000256" key="4">
    <source>
        <dbReference type="ARBA" id="ARBA00022989"/>
    </source>
</evidence>
<keyword evidence="4 11" id="KW-1133">Transmembrane helix</keyword>
<dbReference type="CDD" id="cd15308">
    <property type="entry name" value="7tmA_D4_dopamine_R"/>
    <property type="match status" value="1"/>
</dbReference>
<feature type="transmembrane region" description="Helical" evidence="11">
    <location>
        <begin position="91"/>
        <end position="112"/>
    </location>
</feature>
<dbReference type="PRINTS" id="PR00569">
    <property type="entry name" value="DOPAMINED4R"/>
</dbReference>
<dbReference type="Pfam" id="PF00001">
    <property type="entry name" value="7tm_1"/>
    <property type="match status" value="1"/>
</dbReference>
<feature type="domain" description="G-protein coupled receptors family 1 profile" evidence="12">
    <location>
        <begin position="71"/>
        <end position="400"/>
    </location>
</feature>
<dbReference type="InterPro" id="IPR000276">
    <property type="entry name" value="GPCR_Rhodpsn"/>
</dbReference>
<keyword evidence="8 10" id="KW-0675">Receptor</keyword>
<keyword evidence="2" id="KW-1003">Cell membrane</keyword>
<dbReference type="GO" id="GO:0007195">
    <property type="term" value="P:adenylate cyclase-inhibiting dopamine receptor signaling pathway"/>
    <property type="evidence" value="ECO:0007669"/>
    <property type="project" value="InterPro"/>
</dbReference>
<gene>
    <name evidence="13" type="ORF">PHYPO_G00022160</name>
</gene>
<dbReference type="PROSITE" id="PS00237">
    <property type="entry name" value="G_PROTEIN_RECEP_F1_1"/>
    <property type="match status" value="1"/>
</dbReference>
<dbReference type="InterPro" id="IPR002185">
    <property type="entry name" value="Dopamine_D4_rcpt"/>
</dbReference>
<dbReference type="GO" id="GO:0051967">
    <property type="term" value="P:negative regulation of synaptic transmission, glutamatergic"/>
    <property type="evidence" value="ECO:0007669"/>
    <property type="project" value="TreeGrafter"/>
</dbReference>
<name>A0A5N5MV12_PANHP</name>
<evidence type="ECO:0000256" key="11">
    <source>
        <dbReference type="SAM" id="Phobius"/>
    </source>
</evidence>
<dbReference type="PRINTS" id="PR00242">
    <property type="entry name" value="DOPAMINER"/>
</dbReference>
<dbReference type="GO" id="GO:0043266">
    <property type="term" value="P:regulation of potassium ion transport"/>
    <property type="evidence" value="ECO:0007669"/>
    <property type="project" value="TreeGrafter"/>
</dbReference>
<keyword evidence="5 10" id="KW-0297">G-protein coupled receptor</keyword>
<dbReference type="SMART" id="SM01381">
    <property type="entry name" value="7TM_GPCR_Srsx"/>
    <property type="match status" value="1"/>
</dbReference>
<comment type="subcellular location">
    <subcellularLocation>
        <location evidence="1">Cell membrane</location>
        <topology evidence="1">Multi-pass membrane protein</topology>
    </subcellularLocation>
</comment>
<evidence type="ECO:0000256" key="1">
    <source>
        <dbReference type="ARBA" id="ARBA00004651"/>
    </source>
</evidence>
<dbReference type="SUPFAM" id="SSF81321">
    <property type="entry name" value="Family A G protein-coupled receptor-like"/>
    <property type="match status" value="1"/>
</dbReference>
<dbReference type="GO" id="GO:0060158">
    <property type="term" value="P:phospholipase C-activating dopamine receptor signaling pathway"/>
    <property type="evidence" value="ECO:0007669"/>
    <property type="project" value="TreeGrafter"/>
</dbReference>
<dbReference type="OrthoDB" id="10010417at2759"/>
<evidence type="ECO:0000256" key="3">
    <source>
        <dbReference type="ARBA" id="ARBA00022692"/>
    </source>
</evidence>
<evidence type="ECO:0000256" key="9">
    <source>
        <dbReference type="ARBA" id="ARBA00023224"/>
    </source>
</evidence>
<dbReference type="Proteomes" id="UP000327468">
    <property type="component" value="Chromosome 11"/>
</dbReference>
<dbReference type="GO" id="GO:0051481">
    <property type="term" value="P:negative regulation of cytosolic calcium ion concentration"/>
    <property type="evidence" value="ECO:0007669"/>
    <property type="project" value="TreeGrafter"/>
</dbReference>
<evidence type="ECO:0000313" key="14">
    <source>
        <dbReference type="Proteomes" id="UP000327468"/>
    </source>
</evidence>
<keyword evidence="7" id="KW-1015">Disulfide bond</keyword>
<evidence type="ECO:0000259" key="12">
    <source>
        <dbReference type="PROSITE" id="PS50262"/>
    </source>
</evidence>
<feature type="transmembrane region" description="Helical" evidence="11">
    <location>
        <begin position="385"/>
        <end position="403"/>
    </location>
</feature>
<dbReference type="EMBL" id="VFJC01000012">
    <property type="protein sequence ID" value="KAB5558864.1"/>
    <property type="molecule type" value="Genomic_DNA"/>
</dbReference>
<dbReference type="PRINTS" id="PR00237">
    <property type="entry name" value="GPCRRHODOPSN"/>
</dbReference>
<dbReference type="PANTHER" id="PTHR24248">
    <property type="entry name" value="ADRENERGIC RECEPTOR-RELATED G-PROTEIN COUPLED RECEPTOR"/>
    <property type="match status" value="1"/>
</dbReference>
<evidence type="ECO:0000256" key="7">
    <source>
        <dbReference type="ARBA" id="ARBA00023157"/>
    </source>
</evidence>
<accession>A0A5N5MV12</accession>
<evidence type="ECO:0000256" key="6">
    <source>
        <dbReference type="ARBA" id="ARBA00023136"/>
    </source>
</evidence>
<dbReference type="InterPro" id="IPR000929">
    <property type="entry name" value="Dopamine_rcpt"/>
</dbReference>
<dbReference type="InterPro" id="IPR017452">
    <property type="entry name" value="GPCR_Rhodpsn_7TM"/>
</dbReference>
<keyword evidence="3 10" id="KW-0812">Transmembrane</keyword>
<feature type="transmembrane region" description="Helical" evidence="11">
    <location>
        <begin position="212"/>
        <end position="239"/>
    </location>
</feature>
<feature type="transmembrane region" description="Helical" evidence="11">
    <location>
        <begin position="57"/>
        <end position="79"/>
    </location>
</feature>
<comment type="caution">
    <text evidence="13">The sequence shown here is derived from an EMBL/GenBank/DDBJ whole genome shotgun (WGS) entry which is preliminary data.</text>
</comment>
<dbReference type="GO" id="GO:0045202">
    <property type="term" value="C:synapse"/>
    <property type="evidence" value="ECO:0007669"/>
    <property type="project" value="GOC"/>
</dbReference>
<feature type="transmembrane region" description="Helical" evidence="11">
    <location>
        <begin position="132"/>
        <end position="152"/>
    </location>
</feature>
<evidence type="ECO:0000256" key="5">
    <source>
        <dbReference type="ARBA" id="ARBA00023040"/>
    </source>
</evidence>
<reference evidence="13 14" key="1">
    <citation type="submission" date="2019-06" db="EMBL/GenBank/DDBJ databases">
        <title>A chromosome-scale genome assembly of the striped catfish, Pangasianodon hypophthalmus.</title>
        <authorList>
            <person name="Wen M."/>
            <person name="Zahm M."/>
            <person name="Roques C."/>
            <person name="Cabau C."/>
            <person name="Klopp C."/>
            <person name="Donnadieu C."/>
            <person name="Jouanno E."/>
            <person name="Avarre J.-C."/>
            <person name="Campet M."/>
            <person name="Ha T.T.T."/>
            <person name="Dugue R."/>
            <person name="Lampietro C."/>
            <person name="Louis A."/>
            <person name="Herpin A."/>
            <person name="Echchiki A."/>
            <person name="Berthelot C."/>
            <person name="Parey E."/>
            <person name="Roest-Crollius H."/>
            <person name="Braasch I."/>
            <person name="Postlethwait J."/>
            <person name="Bobe J."/>
            <person name="Montfort J."/>
            <person name="Bouchez O."/>
            <person name="Begum T."/>
            <person name="Schartl M."/>
            <person name="Guiguen Y."/>
        </authorList>
    </citation>
    <scope>NUCLEOTIDE SEQUENCE [LARGE SCALE GENOMIC DNA]</scope>
    <source>
        <strain evidence="13 14">Indonesia</strain>
        <tissue evidence="13">Blood</tissue>
    </source>
</reference>
<dbReference type="GO" id="GO:0014059">
    <property type="term" value="P:regulation of dopamine secretion"/>
    <property type="evidence" value="ECO:0007669"/>
    <property type="project" value="TreeGrafter"/>
</dbReference>
<dbReference type="PROSITE" id="PS50262">
    <property type="entry name" value="G_PROTEIN_RECEP_F1_2"/>
    <property type="match status" value="1"/>
</dbReference>
<sequence length="433" mass="48717">MQMYRIKQGSPDVWVKKTSLFGLQKSCPCRRGFRMKNLSEPNSTARPPLITAHNFPALIFGIFLIVVTICGNILVCLSVCREKALKTTTNYFIVSLAAADLLLAVLVLPLFVYAEFQGGVWSLDTVVCDGLMAMDVMLCTASIFNLCAISVDRFIAVSVPLNYNRRHVDHRQIILLSGTWLLALAVASPIIFGINNVPNRDPTVCKLEDDNYVVYSSVCSFFIPCPIMLLLYCGMFHGLRRWEEARKAKLKKSIQACRKLQHAAAAAALPPLAALPTPMPVLPRVIQQDLAQCNVDELDDDMQPSCPLPPEYNNSTIQTIAYTEIQNTAQRKKRAKINGRERKAMKVLPVVVGAFLFCWTPFFVVHTTRALCETCEISHYLMSTVTWLGYVNSALNPIIYTVFNTEFRRFFQKFLHSTCCYSASRMDENIMMP</sequence>
<organism evidence="13 14">
    <name type="scientific">Pangasianodon hypophthalmus</name>
    <name type="common">Striped catfish</name>
    <name type="synonym">Helicophagus hypophthalmus</name>
    <dbReference type="NCBI Taxonomy" id="310915"/>
    <lineage>
        <taxon>Eukaryota</taxon>
        <taxon>Metazoa</taxon>
        <taxon>Chordata</taxon>
        <taxon>Craniata</taxon>
        <taxon>Vertebrata</taxon>
        <taxon>Euteleostomi</taxon>
        <taxon>Actinopterygii</taxon>
        <taxon>Neopterygii</taxon>
        <taxon>Teleostei</taxon>
        <taxon>Ostariophysi</taxon>
        <taxon>Siluriformes</taxon>
        <taxon>Pangasiidae</taxon>
        <taxon>Pangasianodon</taxon>
    </lineage>
</organism>
<dbReference type="FunFam" id="1.20.1070.10:FF:000066">
    <property type="entry name" value="Dopamine receptor D3"/>
    <property type="match status" value="1"/>
</dbReference>
<keyword evidence="14" id="KW-1185">Reference proteome</keyword>
<feature type="transmembrane region" description="Helical" evidence="11">
    <location>
        <begin position="344"/>
        <end position="365"/>
    </location>
</feature>
<feature type="transmembrane region" description="Helical" evidence="11">
    <location>
        <begin position="173"/>
        <end position="192"/>
    </location>
</feature>
<dbReference type="PANTHER" id="PTHR24248:SF143">
    <property type="entry name" value="D(4) DOPAMINE RECEPTOR"/>
    <property type="match status" value="1"/>
</dbReference>
<keyword evidence="6 11" id="KW-0472">Membrane</keyword>
<comment type="similarity">
    <text evidence="10">Belongs to the G-protein coupled receptor 1 family.</text>
</comment>
<evidence type="ECO:0000256" key="2">
    <source>
        <dbReference type="ARBA" id="ARBA00022475"/>
    </source>
</evidence>
<dbReference type="GO" id="GO:0005886">
    <property type="term" value="C:plasma membrane"/>
    <property type="evidence" value="ECO:0007669"/>
    <property type="project" value="UniProtKB-SubCell"/>
</dbReference>
<evidence type="ECO:0000256" key="8">
    <source>
        <dbReference type="ARBA" id="ARBA00023170"/>
    </source>
</evidence>
<evidence type="ECO:0000256" key="10">
    <source>
        <dbReference type="RuleBase" id="RU000688"/>
    </source>
</evidence>
<dbReference type="GO" id="GO:0004938">
    <property type="term" value="F:alpha2-adrenergic receptor activity"/>
    <property type="evidence" value="ECO:0007669"/>
    <property type="project" value="UniProtKB-ARBA"/>
</dbReference>